<sequence>MENTNDKKAVQVPVTTYLAPDGVTHWPAYSHEQREEYAEEARKETRDYYEAKIADLFAAQPVAEAAAQAECDCCKDIRQAENDIGWMAAAPTAQPTPSPMAQFLALLEDEQDRRMDEHLPALFEELAARRAAQPAPPDDERAGFEALERYKPVVLMDGTMPTMARDDAEGTWVNIHTLRAALRQPGALPDDAEHAARGEARQQGWKEGMDDAITLTKPIAVERDRMRTALESARLLLANLDGLSKNNICNLAGEEVEKIDRALAAKQAGKEAPCAN</sequence>
<proteinExistence type="predicted"/>
<gene>
    <name evidence="1" type="ORF">PX653_09170</name>
</gene>
<evidence type="ECO:0000313" key="2">
    <source>
        <dbReference type="Proteomes" id="UP001216510"/>
    </source>
</evidence>
<evidence type="ECO:0000313" key="1">
    <source>
        <dbReference type="EMBL" id="WEF34912.1"/>
    </source>
</evidence>
<dbReference type="RefSeq" id="WP_277417583.1">
    <property type="nucleotide sequence ID" value="NZ_CP119083.1"/>
</dbReference>
<accession>A0ABY8BJQ1</accession>
<name>A0ABY8BJQ1_9BURK</name>
<keyword evidence="2" id="KW-1185">Reference proteome</keyword>
<dbReference type="Proteomes" id="UP001216510">
    <property type="component" value="Chromosome"/>
</dbReference>
<organism evidence="1 2">
    <name type="scientific">Pseudoduganella chitinolytica</name>
    <dbReference type="NCBI Taxonomy" id="34070"/>
    <lineage>
        <taxon>Bacteria</taxon>
        <taxon>Pseudomonadati</taxon>
        <taxon>Pseudomonadota</taxon>
        <taxon>Betaproteobacteria</taxon>
        <taxon>Burkholderiales</taxon>
        <taxon>Oxalobacteraceae</taxon>
        <taxon>Telluria group</taxon>
        <taxon>Pseudoduganella</taxon>
    </lineage>
</organism>
<protein>
    <submittedName>
        <fullName evidence="1">Uncharacterized protein</fullName>
    </submittedName>
</protein>
<reference evidence="1 2" key="1">
    <citation type="submission" date="2023-02" db="EMBL/GenBank/DDBJ databases">
        <title>Gemone sequence of Telluria chitinolytica ACM 3522T.</title>
        <authorList>
            <person name="Frediansyah A."/>
            <person name="Miess H."/>
            <person name="Gross H."/>
        </authorList>
    </citation>
    <scope>NUCLEOTIDE SEQUENCE [LARGE SCALE GENOMIC DNA]</scope>
    <source>
        <strain evidence="1 2">ACM 3522</strain>
    </source>
</reference>
<dbReference type="EMBL" id="CP119083">
    <property type="protein sequence ID" value="WEF34912.1"/>
    <property type="molecule type" value="Genomic_DNA"/>
</dbReference>